<organism evidence="2 3">
    <name type="scientific">Nocardioides albus</name>
    <dbReference type="NCBI Taxonomy" id="1841"/>
    <lineage>
        <taxon>Bacteria</taxon>
        <taxon>Bacillati</taxon>
        <taxon>Actinomycetota</taxon>
        <taxon>Actinomycetes</taxon>
        <taxon>Propionibacteriales</taxon>
        <taxon>Nocardioidaceae</taxon>
        <taxon>Nocardioides</taxon>
    </lineage>
</organism>
<dbReference type="Proteomes" id="UP000577707">
    <property type="component" value="Unassembled WGS sequence"/>
</dbReference>
<dbReference type="RefSeq" id="WP_183542660.1">
    <property type="nucleotide sequence ID" value="NZ_BMQT01000004.1"/>
</dbReference>
<accession>A0A7W5F7B2</accession>
<comment type="caution">
    <text evidence="2">The sequence shown here is derived from an EMBL/GenBank/DDBJ whole genome shotgun (WGS) entry which is preliminary data.</text>
</comment>
<dbReference type="EMBL" id="JACHXG010000002">
    <property type="protein sequence ID" value="MBB3087969.1"/>
    <property type="molecule type" value="Genomic_DNA"/>
</dbReference>
<feature type="compositionally biased region" description="Basic and acidic residues" evidence="1">
    <location>
        <begin position="401"/>
        <end position="410"/>
    </location>
</feature>
<dbReference type="AlphaFoldDB" id="A0A7W5F7B2"/>
<feature type="compositionally biased region" description="Gly residues" evidence="1">
    <location>
        <begin position="363"/>
        <end position="382"/>
    </location>
</feature>
<evidence type="ECO:0000313" key="3">
    <source>
        <dbReference type="Proteomes" id="UP000577707"/>
    </source>
</evidence>
<protein>
    <submittedName>
        <fullName evidence="2">Uncharacterized protein</fullName>
    </submittedName>
</protein>
<evidence type="ECO:0000256" key="1">
    <source>
        <dbReference type="SAM" id="MobiDB-lite"/>
    </source>
</evidence>
<gene>
    <name evidence="2" type="ORF">FHS12_000902</name>
</gene>
<reference evidence="2 3" key="1">
    <citation type="submission" date="2020-08" db="EMBL/GenBank/DDBJ databases">
        <title>Genomic Encyclopedia of Type Strains, Phase III (KMG-III): the genomes of soil and plant-associated and newly described type strains.</title>
        <authorList>
            <person name="Whitman W."/>
        </authorList>
    </citation>
    <scope>NUCLEOTIDE SEQUENCE [LARGE SCALE GENOMIC DNA]</scope>
    <source>
        <strain evidence="2 3">CECT 3302</strain>
    </source>
</reference>
<proteinExistence type="predicted"/>
<sequence>MSVKGFWALRLDDYVRGANPDAIVTMTDGWEDGRRAFSDAGKTMSDNANKASDGFSETSASGAAIKNSMVDSSKFAHEKRDKVRDAIDALDVVRLRVYEAMKAKAEIDHDLPGSHPSVNPADFPTDAKQVGKRQAEANDTALAQARADHAAREAAIADAERKAAAKVQAVDAAVIDADPKVRALIDPDNTRQERPSGSPTAVPGSYSDIAAARARAANYNAGVMYPGGWGHDLKAAELENIKEYEAQNRPEWDNEKGQWINFDGSPAPATSYAMVETADGLAPLGGGTGGAAALAIGAGGALLSAGVAKAIASKFGGGAAKAATAGTTSRSAATKSATAARAGGGAGARTGAAGAGSRAAGAGARGAGARGAGAAGGRGTAGAGSRAGSRAGAGAGAGRGGKKDDPRNGQDQDWQADYTEDWTETASDVLDPNASRGWVPNASNGDDSGDDASRR</sequence>
<name>A0A7W5F7B2_9ACTN</name>
<keyword evidence="3" id="KW-1185">Reference proteome</keyword>
<evidence type="ECO:0000313" key="2">
    <source>
        <dbReference type="EMBL" id="MBB3087969.1"/>
    </source>
</evidence>
<feature type="region of interest" description="Disordered" evidence="1">
    <location>
        <begin position="339"/>
        <end position="455"/>
    </location>
</feature>
<feature type="compositionally biased region" description="Low complexity" evidence="1">
    <location>
        <begin position="349"/>
        <end position="362"/>
    </location>
</feature>